<keyword evidence="15" id="KW-0539">Nucleus</keyword>
<reference evidence="19" key="1">
    <citation type="submission" date="2021-07" db="EMBL/GenBank/DDBJ databases">
        <authorList>
            <person name="Branca A.L. A."/>
        </authorList>
    </citation>
    <scope>NUCLEOTIDE SEQUENCE</scope>
</reference>
<keyword evidence="6" id="KW-0507">mRNA processing</keyword>
<comment type="similarity">
    <text evidence="3">Belongs to the CASC3 family.</text>
</comment>
<evidence type="ECO:0000256" key="7">
    <source>
        <dbReference type="ARBA" id="ARBA00022723"/>
    </source>
</evidence>
<feature type="domain" description="ZZ-type" evidence="18">
    <location>
        <begin position="983"/>
        <end position="1037"/>
    </location>
</feature>
<evidence type="ECO:0000256" key="17">
    <source>
        <dbReference type="SAM" id="MobiDB-lite"/>
    </source>
</evidence>
<dbReference type="InterPro" id="IPR018545">
    <property type="entry name" value="Btz_dom"/>
</dbReference>
<dbReference type="SUPFAM" id="SSF57850">
    <property type="entry name" value="RING/U-box"/>
    <property type="match status" value="4"/>
</dbReference>
<dbReference type="GO" id="GO:0008380">
    <property type="term" value="P:RNA splicing"/>
    <property type="evidence" value="ECO:0007669"/>
    <property type="project" value="UniProtKB-KW"/>
</dbReference>
<evidence type="ECO:0000313" key="20">
    <source>
        <dbReference type="Proteomes" id="UP001153461"/>
    </source>
</evidence>
<dbReference type="GO" id="GO:0008270">
    <property type="term" value="F:zinc ion binding"/>
    <property type="evidence" value="ECO:0007669"/>
    <property type="project" value="UniProtKB-KW"/>
</dbReference>
<evidence type="ECO:0000256" key="13">
    <source>
        <dbReference type="ARBA" id="ARBA00023161"/>
    </source>
</evidence>
<dbReference type="GO" id="GO:0000184">
    <property type="term" value="P:nuclear-transcribed mRNA catabolic process, nonsense-mediated decay"/>
    <property type="evidence" value="ECO:0007669"/>
    <property type="project" value="UniProtKB-KW"/>
</dbReference>
<evidence type="ECO:0000256" key="14">
    <source>
        <dbReference type="ARBA" id="ARBA00023187"/>
    </source>
</evidence>
<dbReference type="SMART" id="SM01044">
    <property type="entry name" value="Btz"/>
    <property type="match status" value="1"/>
</dbReference>
<keyword evidence="9" id="KW-0509">mRNA transport</keyword>
<evidence type="ECO:0000256" key="12">
    <source>
        <dbReference type="ARBA" id="ARBA00022884"/>
    </source>
</evidence>
<evidence type="ECO:0000256" key="16">
    <source>
        <dbReference type="PROSITE-ProRule" id="PRU00228"/>
    </source>
</evidence>
<organism evidence="19 20">
    <name type="scientific">Penicillium nalgiovense</name>
    <dbReference type="NCBI Taxonomy" id="60175"/>
    <lineage>
        <taxon>Eukaryota</taxon>
        <taxon>Fungi</taxon>
        <taxon>Dikarya</taxon>
        <taxon>Ascomycota</taxon>
        <taxon>Pezizomycotina</taxon>
        <taxon>Eurotiomycetes</taxon>
        <taxon>Eurotiomycetidae</taxon>
        <taxon>Eurotiales</taxon>
        <taxon>Aspergillaceae</taxon>
        <taxon>Penicillium</taxon>
    </lineage>
</organism>
<evidence type="ECO:0000256" key="3">
    <source>
        <dbReference type="ARBA" id="ARBA00009548"/>
    </source>
</evidence>
<keyword evidence="14" id="KW-0508">mRNA splicing</keyword>
<dbReference type="InterPro" id="IPR013783">
    <property type="entry name" value="Ig-like_fold"/>
</dbReference>
<gene>
    <name evidence="19" type="ORF">PNAL_LOCUS942</name>
</gene>
<keyword evidence="13" id="KW-0866">Nonsense-mediated mRNA decay</keyword>
<feature type="region of interest" description="Disordered" evidence="17">
    <location>
        <begin position="119"/>
        <end position="257"/>
    </location>
</feature>
<dbReference type="SMART" id="SM00291">
    <property type="entry name" value="ZnF_ZZ"/>
    <property type="match status" value="4"/>
</dbReference>
<feature type="compositionally biased region" description="Basic residues" evidence="17">
    <location>
        <begin position="1"/>
        <end position="15"/>
    </location>
</feature>
<evidence type="ECO:0000256" key="4">
    <source>
        <dbReference type="ARBA" id="ARBA00022448"/>
    </source>
</evidence>
<feature type="compositionally biased region" description="Low complexity" evidence="17">
    <location>
        <begin position="1434"/>
        <end position="1446"/>
    </location>
</feature>
<keyword evidence="7" id="KW-0479">Metal-binding</keyword>
<evidence type="ECO:0000256" key="1">
    <source>
        <dbReference type="ARBA" id="ARBA00004123"/>
    </source>
</evidence>
<evidence type="ECO:0000256" key="15">
    <source>
        <dbReference type="ARBA" id="ARBA00023242"/>
    </source>
</evidence>
<dbReference type="GO" id="GO:0003729">
    <property type="term" value="F:mRNA binding"/>
    <property type="evidence" value="ECO:0007669"/>
    <property type="project" value="InterPro"/>
</dbReference>
<keyword evidence="11" id="KW-0810">Translation regulation</keyword>
<evidence type="ECO:0000259" key="18">
    <source>
        <dbReference type="PROSITE" id="PS50135"/>
    </source>
</evidence>
<dbReference type="EMBL" id="CAJVNV010000024">
    <property type="protein sequence ID" value="CAG7967122.1"/>
    <property type="molecule type" value="Genomic_DNA"/>
</dbReference>
<dbReference type="PANTHER" id="PTHR20930:SF0">
    <property type="entry name" value="PROTEIN ILRUN"/>
    <property type="match status" value="1"/>
</dbReference>
<sequence length="1472" mass="160665">MAPLRRHIGASRRKRREEDGEEEGSMAGDMGDDSLSEGSADSHQEDEDADGEVSEESEDEVPTLGKANKVNGRGVDKFPRNSSASPEKRGLKTTVSDTEAMFNGLKVSDDAGDAAEIHFEREQREPHAGRTPSAPPTEPNRNNLASRKRRENDKYVKEREQNPAFVPTRGSFFLHDKRSTDNGHRLKSKSRPYGLIVDGSSRRSSKADASGGQWAHDLHDTVAEDRPATKRPTPSTMPNPGASVPTAPRSSPPNRTFSSTTLVGNVPVVVSLPGMANPIHFSSVPKRLHTRLPQHRPPLRRDKPVRISLPSQPPRYIFPSVERSFIFIPRALRPNQVSRGRGGRGGGWYSGRRPSYYPNSSYTPSVVSRRSSFGMPPSQDGWPSPAGSVYSRPLIPTDPKPVVRLPPPPRPPVGIPPFGPAMVMSLPHPAYRESRPAPIPMHQPRPQKTVSVADIESPATFPSFNPPQPQYEQPFHHQVPHPAHGPPSQPSATPLSQIPERAIHAPPFQPYSYNQPGIYPSGYPAGMYYPPSGPDYGGYNGPVGPGASVPNLPGQPAMPYLGGEQPPPPGTVAHESGGTVYFYDANNMYGSPVPGPGPVSGPGGVVGMGGMMTPPGTTFYYPQQSGQYHGHSQQLTSLSAFSLQFDGFLCIHLTFTSTMTTPSTTSHSGPDNLVTVKVLYDDSNRRFKIPLKELKAQVFPQMLRKLLGVPADVNVILERYSDSAGSYVRLDCDNIAVYKQLHRAAKAKSKLRIKVTTLPQNTSASTPVPSEPTVPMESTNHTRHSYLETVLSPLAPPNTLPLIESIQVLPPTGEKELPLGQPRFRTFEMDQEKHQFPVISHTSSNGMFCIDCNNCGRSIANAHYHCSICENGDYDLCLQCVGAGASCRGEGHWLIKRTVKDGVVTNSTTETIAPREQSALESRPMLPTQIQREVITKPVVHIPESVTESVPGSVQESTPDSVQESTPEPVAPPACSDAAIQGDDKPMCNGCCREADESNLVRCNDCEDYDLCLRCLLRNKHGHHPGHTFHLGSDRNFCLKNLITSRCLPGRQFRHAAVCDGCDKRIVGVRHKCLACPDWDFCPECILTASHNHPGHRFVQVYDTIGEPAREHEIHYGIFCDGPLCKNKPAQSYINGVRYKCAVCDDTDFCASCEALPTDHHNRTHPLVKFNTPVRNVTVSTMGDDGSSGAVALGDQIRIPARPIDQAEIEEQEPVEVDASKPVEKVEPQPLMSKAVPEADSSVMPDYKAFFIRDTITDGTKMAPNTMFHQTWTLYNPGPAAWPVGCDVRFVGGDKMFNVDVCHPSSVESIRSAMESNKLFAPVEPGESADFTVNLRAPQHEGPAISYWRLKLPNGVAIGHRLWCDVEVKTASLEEADTSETHPAVSEIAGSGMIFPKLEKESPESSTHQAEAPAPQAPTLSNSSEGDVLEDVESLTLDDASTDADTGFLTDEEYDVLDASDQEYLEAKQSAN</sequence>
<dbReference type="Gene3D" id="3.30.60.90">
    <property type="match status" value="4"/>
</dbReference>
<keyword evidence="8 16" id="KW-0863">Zinc-finger</keyword>
<protein>
    <recommendedName>
        <fullName evidence="18">ZZ-type domain-containing protein</fullName>
    </recommendedName>
</protein>
<proteinExistence type="inferred from homology"/>
<dbReference type="InterPro" id="IPR000433">
    <property type="entry name" value="Znf_ZZ"/>
</dbReference>
<feature type="compositionally biased region" description="Polar residues" evidence="17">
    <location>
        <begin position="946"/>
        <end position="966"/>
    </location>
</feature>
<dbReference type="GO" id="GO:0051028">
    <property type="term" value="P:mRNA transport"/>
    <property type="evidence" value="ECO:0007669"/>
    <property type="project" value="UniProtKB-KW"/>
</dbReference>
<feature type="compositionally biased region" description="Polar residues" evidence="17">
    <location>
        <begin position="248"/>
        <end position="257"/>
    </location>
</feature>
<feature type="region of interest" description="Disordered" evidence="17">
    <location>
        <begin position="1399"/>
        <end position="1449"/>
    </location>
</feature>
<dbReference type="GO" id="GO:0006397">
    <property type="term" value="P:mRNA processing"/>
    <property type="evidence" value="ECO:0007669"/>
    <property type="project" value="UniProtKB-KW"/>
</dbReference>
<keyword evidence="5" id="KW-0963">Cytoplasm</keyword>
<dbReference type="GO" id="GO:0035145">
    <property type="term" value="C:exon-exon junction complex"/>
    <property type="evidence" value="ECO:0007669"/>
    <property type="project" value="InterPro"/>
</dbReference>
<dbReference type="PANTHER" id="PTHR20930">
    <property type="entry name" value="OVARIAN CARCINOMA ANTIGEN CA125-RELATED"/>
    <property type="match status" value="1"/>
</dbReference>
<feature type="compositionally biased region" description="Basic and acidic residues" evidence="17">
    <location>
        <begin position="119"/>
        <end position="128"/>
    </location>
</feature>
<dbReference type="OrthoDB" id="661148at2759"/>
<feature type="region of interest" description="Disordered" evidence="17">
    <location>
        <begin position="943"/>
        <end position="973"/>
    </location>
</feature>
<dbReference type="Pfam" id="PF09405">
    <property type="entry name" value="Btz"/>
    <property type="match status" value="1"/>
</dbReference>
<evidence type="ECO:0000313" key="19">
    <source>
        <dbReference type="EMBL" id="CAG7967122.1"/>
    </source>
</evidence>
<dbReference type="CDD" id="cd02249">
    <property type="entry name" value="ZZ"/>
    <property type="match status" value="1"/>
</dbReference>
<dbReference type="InterPro" id="IPR032350">
    <property type="entry name" value="Nbr1_FW"/>
</dbReference>
<dbReference type="InterPro" id="IPR043145">
    <property type="entry name" value="Znf_ZZ_sf"/>
</dbReference>
<dbReference type="GO" id="GO:0005737">
    <property type="term" value="C:cytoplasm"/>
    <property type="evidence" value="ECO:0007669"/>
    <property type="project" value="UniProtKB-SubCell"/>
</dbReference>
<evidence type="ECO:0000256" key="6">
    <source>
        <dbReference type="ARBA" id="ARBA00022664"/>
    </source>
</evidence>
<comment type="caution">
    <text evidence="19">The sequence shown here is derived from an EMBL/GenBank/DDBJ whole genome shotgun (WGS) entry which is preliminary data.</text>
</comment>
<evidence type="ECO:0000256" key="11">
    <source>
        <dbReference type="ARBA" id="ARBA00022845"/>
    </source>
</evidence>
<dbReference type="GO" id="GO:0006417">
    <property type="term" value="P:regulation of translation"/>
    <property type="evidence" value="ECO:0007669"/>
    <property type="project" value="UniProtKB-KW"/>
</dbReference>
<evidence type="ECO:0000256" key="9">
    <source>
        <dbReference type="ARBA" id="ARBA00022816"/>
    </source>
</evidence>
<dbReference type="Proteomes" id="UP001153461">
    <property type="component" value="Unassembled WGS sequence"/>
</dbReference>
<feature type="compositionally biased region" description="Basic and acidic residues" evidence="17">
    <location>
        <begin position="150"/>
        <end position="161"/>
    </location>
</feature>
<feature type="region of interest" description="Disordered" evidence="17">
    <location>
        <begin position="1"/>
        <end position="97"/>
    </location>
</feature>
<evidence type="ECO:0000256" key="10">
    <source>
        <dbReference type="ARBA" id="ARBA00022833"/>
    </source>
</evidence>
<feature type="compositionally biased region" description="Acidic residues" evidence="17">
    <location>
        <begin position="19"/>
        <end position="35"/>
    </location>
</feature>
<evidence type="ECO:0000256" key="8">
    <source>
        <dbReference type="ARBA" id="ARBA00022771"/>
    </source>
</evidence>
<keyword evidence="4" id="KW-0813">Transport</keyword>
<comment type="subcellular location">
    <subcellularLocation>
        <location evidence="2">Cytoplasm</location>
    </subcellularLocation>
    <subcellularLocation>
        <location evidence="1">Nucleus</location>
    </subcellularLocation>
</comment>
<dbReference type="PROSITE" id="PS50135">
    <property type="entry name" value="ZF_ZZ_2"/>
    <property type="match status" value="1"/>
</dbReference>
<dbReference type="Gene3D" id="2.60.40.10">
    <property type="entry name" value="Immunoglobulins"/>
    <property type="match status" value="1"/>
</dbReference>
<evidence type="ECO:0000256" key="5">
    <source>
        <dbReference type="ARBA" id="ARBA00022490"/>
    </source>
</evidence>
<name>A0A9W4MM73_PENNA</name>
<evidence type="ECO:0000256" key="2">
    <source>
        <dbReference type="ARBA" id="ARBA00004496"/>
    </source>
</evidence>
<dbReference type="CDD" id="cd14947">
    <property type="entry name" value="NBR1_like"/>
    <property type="match status" value="1"/>
</dbReference>
<feature type="region of interest" description="Disordered" evidence="17">
    <location>
        <begin position="335"/>
        <end position="354"/>
    </location>
</feature>
<keyword evidence="12" id="KW-0694">RNA-binding</keyword>
<accession>A0A9W4MM73</accession>
<keyword evidence="10" id="KW-0862">Zinc</keyword>
<feature type="compositionally biased region" description="Basic and acidic residues" evidence="17">
    <location>
        <begin position="174"/>
        <end position="184"/>
    </location>
</feature>
<feature type="region of interest" description="Disordered" evidence="17">
    <location>
        <begin position="458"/>
        <end position="495"/>
    </location>
</feature>
<feature type="compositionally biased region" description="Acidic residues" evidence="17">
    <location>
        <begin position="44"/>
        <end position="61"/>
    </location>
</feature>
<dbReference type="Pfam" id="PF16158">
    <property type="entry name" value="N_BRCA1_IG"/>
    <property type="match status" value="1"/>
</dbReference>
<dbReference type="CDD" id="cd02340">
    <property type="entry name" value="ZZ_NBR1_like"/>
    <property type="match status" value="2"/>
</dbReference>
<dbReference type="Pfam" id="PF00569">
    <property type="entry name" value="ZZ"/>
    <property type="match status" value="2"/>
</dbReference>
<feature type="compositionally biased region" description="Basic and acidic residues" evidence="17">
    <location>
        <begin position="216"/>
        <end position="228"/>
    </location>
</feature>